<name>A0A2S7WZ52_9FLAO</name>
<evidence type="ECO:0000313" key="1">
    <source>
        <dbReference type="EMBL" id="PQJ82701.1"/>
    </source>
</evidence>
<proteinExistence type="predicted"/>
<organism evidence="1 2">
    <name type="scientific">Polaribacter glomeratus</name>
    <dbReference type="NCBI Taxonomy" id="102"/>
    <lineage>
        <taxon>Bacteria</taxon>
        <taxon>Pseudomonadati</taxon>
        <taxon>Bacteroidota</taxon>
        <taxon>Flavobacteriia</taxon>
        <taxon>Flavobacteriales</taxon>
        <taxon>Flavobacteriaceae</taxon>
    </lineage>
</organism>
<reference evidence="1 2" key="1">
    <citation type="submission" date="2016-12" db="EMBL/GenBank/DDBJ databases">
        <title>Trade-off between light-utilization and light-protection in marine flavobacteria.</title>
        <authorList>
            <person name="Kumagai Y."/>
            <person name="Yoshizawa S."/>
            <person name="Kogure K."/>
            <person name="Iwasaki W."/>
        </authorList>
    </citation>
    <scope>NUCLEOTIDE SEQUENCE [LARGE SCALE GENOMIC DNA]</scope>
    <source>
        <strain evidence="1 2">ATCC 43844</strain>
    </source>
</reference>
<accession>A0A2S7WZ52</accession>
<dbReference type="Proteomes" id="UP000239068">
    <property type="component" value="Unassembled WGS sequence"/>
</dbReference>
<dbReference type="OrthoDB" id="839908at2"/>
<sequence>MFNKSIDSFLKDNFDVFYSQGKQKAKDEYKVKVTSKIIGLNHFETLKFYIGERNRIKELISSDPHPYYLENYSDEDLVLTQYASRHFLLGIEEGPELINSIYLGFYSAKVYGFINNTRKKISKYTFNQFLGGEICKYYIELEDDVQYKKPFYIESLDYSDILEWQSNSFINIVVYDATLAIKKYQKYLKNTKNPLNLIKQELIIIEEELLPNIIDGEKLKLILSKLFLFKDFNFIDYDNYLLSTNYAIFNRDGLDFRKITPLSVGSVLDKVMRNSQTIVSNEVTVFYLIEKLSFWLKSIINGRHFEEPYSFPLWSEELNELLNKGILVGAEIGKELTVYADCAENTKDEIKLFLVQQLECYRSEFSYFESEELFSLFAYSEETNLACAFKVECFLNNDSQKFKDSLLELVKIKLSLDVVSEFYLKFLNSTTLEISSKYPSINPTFLFYEMFLDKELYNKIEGLYNDMMHHSVFFSIPLPILRETQKENYSRLFAYGMSKLKEVLEGAELKNKIMYLQSRLKNIRERELRAVHMVDEVFNSAGPLRYINIFKDFLLIQSDFIKETATISLEMVLPNQTKNLVTKEPISNNKQRVKKIKHESFTYVGKPSERSKLTDLRNALISKNLIEKNTKLKDFNKVFSGDFIEEPIVWKGNISELTYLIKQLHNKLRYVVYLKQEHWVVAVKCFIQQNGERYERARLRGQKKIASTKNIDLALNTLK</sequence>
<comment type="caution">
    <text evidence="1">The sequence shown here is derived from an EMBL/GenBank/DDBJ whole genome shotgun (WGS) entry which is preliminary data.</text>
</comment>
<dbReference type="AlphaFoldDB" id="A0A2S7WZ52"/>
<dbReference type="RefSeq" id="WP_105021254.1">
    <property type="nucleotide sequence ID" value="NZ_MSCM01000001.1"/>
</dbReference>
<gene>
    <name evidence="1" type="ORF">BTO16_08985</name>
</gene>
<evidence type="ECO:0000313" key="2">
    <source>
        <dbReference type="Proteomes" id="UP000239068"/>
    </source>
</evidence>
<dbReference type="EMBL" id="MSCM01000001">
    <property type="protein sequence ID" value="PQJ82701.1"/>
    <property type="molecule type" value="Genomic_DNA"/>
</dbReference>
<keyword evidence="2" id="KW-1185">Reference proteome</keyword>
<protein>
    <submittedName>
        <fullName evidence="1">Uncharacterized protein</fullName>
    </submittedName>
</protein>